<keyword evidence="4 11" id="KW-0547">Nucleotide-binding</keyword>
<gene>
    <name evidence="16" type="ORF">AAFF_G00388190</name>
</gene>
<feature type="region of interest" description="Disordered" evidence="13">
    <location>
        <begin position="1709"/>
        <end position="1744"/>
    </location>
</feature>
<feature type="transmembrane region" description="Helical" evidence="14">
    <location>
        <begin position="1278"/>
        <end position="1296"/>
    </location>
</feature>
<feature type="coiled-coil region" evidence="12">
    <location>
        <begin position="1478"/>
        <end position="1505"/>
    </location>
</feature>
<evidence type="ECO:0000259" key="15">
    <source>
        <dbReference type="PROSITE" id="PS50067"/>
    </source>
</evidence>
<dbReference type="InterPro" id="IPR056524">
    <property type="entry name" value="KIF6/9_C"/>
</dbReference>
<feature type="transmembrane region" description="Helical" evidence="14">
    <location>
        <begin position="1611"/>
        <end position="1632"/>
    </location>
</feature>
<feature type="region of interest" description="Disordered" evidence="13">
    <location>
        <begin position="2649"/>
        <end position="2695"/>
    </location>
</feature>
<reference evidence="16" key="1">
    <citation type="journal article" date="2023" name="Science">
        <title>Genome structures resolve the early diversification of teleost fishes.</title>
        <authorList>
            <person name="Parey E."/>
            <person name="Louis A."/>
            <person name="Montfort J."/>
            <person name="Bouchez O."/>
            <person name="Roques C."/>
            <person name="Iampietro C."/>
            <person name="Lluch J."/>
            <person name="Castinel A."/>
            <person name="Donnadieu C."/>
            <person name="Desvignes T."/>
            <person name="Floi Bucao C."/>
            <person name="Jouanno E."/>
            <person name="Wen M."/>
            <person name="Mejri S."/>
            <person name="Dirks R."/>
            <person name="Jansen H."/>
            <person name="Henkel C."/>
            <person name="Chen W.J."/>
            <person name="Zahm M."/>
            <person name="Cabau C."/>
            <person name="Klopp C."/>
            <person name="Thompson A.W."/>
            <person name="Robinson-Rechavi M."/>
            <person name="Braasch I."/>
            <person name="Lecointre G."/>
            <person name="Bobe J."/>
            <person name="Postlethwait J.H."/>
            <person name="Berthelot C."/>
            <person name="Roest Crollius H."/>
            <person name="Guiguen Y."/>
        </authorList>
    </citation>
    <scope>NUCLEOTIDE SEQUENCE</scope>
    <source>
        <strain evidence="16">NC1722</strain>
    </source>
</reference>
<dbReference type="InterPro" id="IPR019821">
    <property type="entry name" value="Kinesin_motor_CS"/>
</dbReference>
<evidence type="ECO:0000256" key="10">
    <source>
        <dbReference type="ARBA" id="ARBA00023303"/>
    </source>
</evidence>
<dbReference type="InterPro" id="IPR036961">
    <property type="entry name" value="Kinesin_motor_dom_sf"/>
</dbReference>
<feature type="compositionally biased region" description="Low complexity" evidence="13">
    <location>
        <begin position="446"/>
        <end position="460"/>
    </location>
</feature>
<evidence type="ECO:0000256" key="5">
    <source>
        <dbReference type="ARBA" id="ARBA00022840"/>
    </source>
</evidence>
<feature type="binding site" evidence="11">
    <location>
        <begin position="96"/>
        <end position="103"/>
    </location>
    <ligand>
        <name>ATP</name>
        <dbReference type="ChEBI" id="CHEBI:30616"/>
    </ligand>
</feature>
<feature type="region of interest" description="Disordered" evidence="13">
    <location>
        <begin position="706"/>
        <end position="727"/>
    </location>
</feature>
<dbReference type="Gene3D" id="1.10.287.70">
    <property type="match status" value="3"/>
</dbReference>
<feature type="domain" description="Kinesin motor" evidence="15">
    <location>
        <begin position="5"/>
        <end position="345"/>
    </location>
</feature>
<feature type="transmembrane region" description="Helical" evidence="14">
    <location>
        <begin position="1644"/>
        <end position="1662"/>
    </location>
</feature>
<feature type="transmembrane region" description="Helical" evidence="14">
    <location>
        <begin position="1674"/>
        <end position="1693"/>
    </location>
</feature>
<feature type="region of interest" description="Disordered" evidence="13">
    <location>
        <begin position="581"/>
        <end position="606"/>
    </location>
</feature>
<evidence type="ECO:0000256" key="9">
    <source>
        <dbReference type="ARBA" id="ARBA00023136"/>
    </source>
</evidence>
<dbReference type="SMART" id="SM00129">
    <property type="entry name" value="KISc"/>
    <property type="match status" value="1"/>
</dbReference>
<comment type="similarity">
    <text evidence="11">Belongs to the TRAFAC class myosin-kinesin ATPase superfamily. Kinesin family.</text>
</comment>
<feature type="transmembrane region" description="Helical" evidence="14">
    <location>
        <begin position="2443"/>
        <end position="2462"/>
    </location>
</feature>
<feature type="compositionally biased region" description="Polar residues" evidence="13">
    <location>
        <begin position="676"/>
        <end position="692"/>
    </location>
</feature>
<feature type="region of interest" description="Disordered" evidence="13">
    <location>
        <begin position="994"/>
        <end position="1020"/>
    </location>
</feature>
<feature type="transmembrane region" description="Helical" evidence="14">
    <location>
        <begin position="2331"/>
        <end position="2348"/>
    </location>
</feature>
<feature type="region of interest" description="Disordered" evidence="13">
    <location>
        <begin position="492"/>
        <end position="525"/>
    </location>
</feature>
<dbReference type="GO" id="GO:0022841">
    <property type="term" value="F:potassium ion leak channel activity"/>
    <property type="evidence" value="ECO:0007669"/>
    <property type="project" value="TreeGrafter"/>
</dbReference>
<keyword evidence="5 11" id="KW-0067">ATP-binding</keyword>
<feature type="compositionally biased region" description="Acidic residues" evidence="13">
    <location>
        <begin position="1714"/>
        <end position="1723"/>
    </location>
</feature>
<dbReference type="PROSITE" id="PS00411">
    <property type="entry name" value="KINESIN_MOTOR_1"/>
    <property type="match status" value="1"/>
</dbReference>
<keyword evidence="3 14" id="KW-0812">Transmembrane</keyword>
<dbReference type="Pfam" id="PF23735">
    <property type="entry name" value="KIF9"/>
    <property type="match status" value="1"/>
</dbReference>
<dbReference type="Pfam" id="PF07885">
    <property type="entry name" value="Ion_trans_2"/>
    <property type="match status" value="6"/>
</dbReference>
<feature type="transmembrane region" description="Helical" evidence="14">
    <location>
        <begin position="1561"/>
        <end position="1581"/>
    </location>
</feature>
<dbReference type="InterPro" id="IPR013099">
    <property type="entry name" value="K_chnl_dom"/>
</dbReference>
<evidence type="ECO:0000256" key="14">
    <source>
        <dbReference type="SAM" id="Phobius"/>
    </source>
</evidence>
<keyword evidence="8" id="KW-0406">Ion transport</keyword>
<feature type="compositionally biased region" description="Basic and acidic residues" evidence="13">
    <location>
        <begin position="2665"/>
        <end position="2674"/>
    </location>
</feature>
<dbReference type="InterPro" id="IPR027417">
    <property type="entry name" value="P-loop_NTPase"/>
</dbReference>
<evidence type="ECO:0000256" key="2">
    <source>
        <dbReference type="ARBA" id="ARBA00022448"/>
    </source>
</evidence>
<dbReference type="GO" id="GO:0030322">
    <property type="term" value="P:stabilization of membrane potential"/>
    <property type="evidence" value="ECO:0007669"/>
    <property type="project" value="TreeGrafter"/>
</dbReference>
<dbReference type="GO" id="GO:0005524">
    <property type="term" value="F:ATP binding"/>
    <property type="evidence" value="ECO:0007669"/>
    <property type="project" value="UniProtKB-UniRule"/>
</dbReference>
<dbReference type="PANTHER" id="PTHR11003">
    <property type="entry name" value="POTASSIUM CHANNEL, SUBFAMILY K"/>
    <property type="match status" value="1"/>
</dbReference>
<evidence type="ECO:0000256" key="8">
    <source>
        <dbReference type="ARBA" id="ARBA00023065"/>
    </source>
</evidence>
<accession>A0AAD7SER0</accession>
<protein>
    <recommendedName>
        <fullName evidence="15">Kinesin motor domain-containing protein</fullName>
    </recommendedName>
</protein>
<dbReference type="InterPro" id="IPR001752">
    <property type="entry name" value="Kinesin_motor_dom"/>
</dbReference>
<evidence type="ECO:0000256" key="6">
    <source>
        <dbReference type="ARBA" id="ARBA00022958"/>
    </source>
</evidence>
<proteinExistence type="inferred from homology"/>
<feature type="region of interest" description="Disordered" evidence="13">
    <location>
        <begin position="2749"/>
        <end position="2774"/>
    </location>
</feature>
<feature type="transmembrane region" description="Helical" evidence="14">
    <location>
        <begin position="1308"/>
        <end position="1331"/>
    </location>
</feature>
<keyword evidence="7 14" id="KW-1133">Transmembrane helix</keyword>
<feature type="region of interest" description="Disordered" evidence="13">
    <location>
        <begin position="437"/>
        <end position="462"/>
    </location>
</feature>
<keyword evidence="12" id="KW-0175">Coiled coil</keyword>
<name>A0AAD7SER0_9TELE</name>
<dbReference type="PRINTS" id="PR00380">
    <property type="entry name" value="KINESINHEAVY"/>
</dbReference>
<dbReference type="GO" id="GO:0005886">
    <property type="term" value="C:plasma membrane"/>
    <property type="evidence" value="ECO:0007669"/>
    <property type="project" value="TreeGrafter"/>
</dbReference>
<feature type="transmembrane region" description="Helical" evidence="14">
    <location>
        <begin position="1455"/>
        <end position="1476"/>
    </location>
</feature>
<evidence type="ECO:0000256" key="11">
    <source>
        <dbReference type="PROSITE-ProRule" id="PRU00283"/>
    </source>
</evidence>
<keyword evidence="10" id="KW-0407">Ion channel</keyword>
<feature type="transmembrane region" description="Helical" evidence="14">
    <location>
        <begin position="2412"/>
        <end position="2431"/>
    </location>
</feature>
<dbReference type="PANTHER" id="PTHR11003:SF329">
    <property type="entry name" value="POTASSIUM CHANNEL SUBFAMILY K MEMBER 17-LIKE"/>
    <property type="match status" value="1"/>
</dbReference>
<sequence length="2832" mass="313969">MVKQTIQIFARIRPTKKTTSVYAVDEEEERVGSTLEFVVPRDLADGFINNKKESYRFRFQKVFDQEARQEDIFESIAKPVADNVLGGYNGTIFAYGQTGSGKTFTITGGAERYSDRGIIPRTLSYLYQHFSEDSSNVYSTHISYLEIYNEVGYDLLDPRHHETSRLEDLPKVTIMEDEDQNIHLKNLSIQQSANEEEALNLLFLGDTNRMIAETPMNQASTRSHCIFTVHVCSREPGSSTLRRSKLHLVDLAGSERVGKTGVGGLQLTEAKYINLSLHYLEQVIIALSEKNRQHIPYRNSMMTSVLRDSLGGNCMTTMIATVSVDKRSVEESISTCRFAQRVALIKNEALLNEELDPTLVILRLKKEIQSLKEELALVTGEKREDDLTEEELTKLGEQLKKFLEDSDIDVTLDLGPDMRKIQHCFILLKVMVRDKFSGAGQRGDSPESSEAPSKPASPQPEELRKLKDMLQQRDDEISVLVNMLKKEKKKVQDAAAQLATHRERDQSDRPQDYSAPYSLHRRPGPELSVGRQEAFEMFRKEHEDSLVIEDNKILLKQRIAGAKALGEQVNEARSRVNELKRQLEQRRMQTAAHRVTEGTTEPMEPDPVEERICEQIEQEKTSYKNTFGRLKALKTEIEHLQLLLERAKVKIQRDFQEWWTQESARLQEQRPEVTALGQTSAGTNQQSESSVFTHSLASSSSLNCLMLPGEPASRNQQPGSSGPVRPADLRAVVPVGPSSIPLTGDQQTDADILAFLRARHSLLKRNGAAGDGAGLSKPDLCLSAGLRLGLRTLANTLPCCQQSFSPRNARPGRRFLYERHHLPPPSQRSTCLPRPPPVVPPAVAFASSLKARNALPTAPPTVCPPTSFISACLPQLHHRETRSQSGHSRIPEEKSPSFRQGVTGAECAIVEVQVQPVAHSLVQAIIPEAGNDPPPPRRNFTHLLLGNTLTASRQARTKFPSSHHLGKIAKSGLPARTVSPVYSLFSVKSPQYQRCSSKRGSTGCPPQPPPPSHTPAHHPSPVLASMARLQVTSVRFSWTGLLVLGHFLYLLLGATVFQMLEREAESNSRNHFQLEKLHFLMNYSCLDGPALEKFVQVILDAWEKGVNPSGNSTNPSNWDFSSYGNLSPSTGSGQVFCVFYALCGIPLNLAFLNQLGKCLTLHLGRLERGVVSVGQHKGPHHSGPLPGAPSLCLSPRGPITLALSQGPHHCLPLPGAPSLCLSPRGPITLALSLSQGPHHSQFMEVLTVACFLLTGSLLFLVIPPLVFSYVEGWSYGEGFYYAFISLSTIGFGDYVVGTDPDKHYISVYRSLAGMWIIFGLAWLALLFNIGARVMEHVLQLRHPTQEAQDQEEQPGKQQEDGFGQRAVQHGVRSQVGHCRFGTGRSGFGLLLTGERRGKPRLPRHQTRGGAEARAGRLACLIETRANPRQSQPTVMTITLDLNSIRACLPARFPSILLLGLVYVVYVLTGGVVFWKLEGGVVEDELRDLREELARLKKDVPCLNEDNIVDVAEVLQKASKSGMSLIGNYTTDGFWKFTSSAVFAATVVTTIGYGNISPNTTAGQIFCVFFAIVGIPLNVVVLNRIGKYMLAIARTTCDFLEKKTKQKKFFRVLIHMFSFVTGVTVFFVVPMEVFKTYEGWTHSQAIYYCFITLSTIGFGDYVADDNPEQTYPDWYAPLLGVWIFFGLAWLALLINHGSEILENLNSHRKQGVNEGEPEDQEAENPGEKPVELAEVETPSDKEPDSAVQWHLSPAVYTPCTANANHTDCIYIYPNWNFPSESRVSAPDLKKGTSNSLALTNGSTDIPANPSRWPELCPHSKGALVTWAFLADRGTIHTQEARREVHFTTQGHAWEPQRAALLCEPLSREKGSGAMAQIPVSSSPVSISDFWSFERHVGFLPPSLGRTANRRPLVALPARADTWRDGELNPGLRGQRRTLSCEKCELPPSTLTPTPTPTSFHRMAGQLHPPGCYFLAEPRQPPVQVLVVPQGLMLAVQRLHLILGNFCTTDNLLCWLEKAGHKLQEIPDIPWSAGFLPEPQKFFCGVNKPINSILVKTIIKKWKVHGTIKTLPRSGRPSKLDDRARRRLIREATKRPMATMKELQDFMAKSGNRFADHNTFMIGEPILHKPAQWLQRSTLATETGVRFPVLPESALVRSATRGGNWLSAPGRGEEADPHSSLRIGVVLGYQNYSRWHDECSCVPSALTAAEPRRWKTALVRSSLMAFLIRGTHLERDKISGSREGCGLRDRLPGTTTPPGIIPYMLGLPDDTRLSGSCCVGLCVVSEAAGQGVTITGNKTFNNWNWPNAVIFAATVITTIGYGNIAPKTSRGRVFCIFYGLFGVPLCFTWISELGKFFGGRAKHLGQYLTKRGVTLRKAQFTCTAIFILWGVLVHLVIPPFVFMSQEGWSYVEGLYFSFVTLTTIGFGDLVAGVDPNVDYPNLYRYFVEVWIYLGLAWLSLFFNWKVRMVVEAHKALKKRRRRRKLSLDELRQYKETSKSLRLPPSPNDVNIFSFLSKKQEGYNDLIKQIGAKKEAGRAGALGADANNGNTILSFDRSPRQKRRYSFSDRVNVAFSKSKSYLMGAENGMLLTELQGEGDLEAQEGMYENQLDKEGGGGVDGGRAWDSKEFQSLIFQNANITFIDEENLLNDDGQTKLSTSDENAESETDSKEEHSSESEGSEGSEGTEGSVFTTDGSDHCHSYEQLVEEYTKEDNTGTAVSDSSHACVTCSGTSYRSHLGARSALTQFPLGPLRTKEGSRIHRSGTSCQNIPPPRKELTEPSVARACAVARSDTNYFLICGGHPERKPLGHPRLTLASALFCGGVGADLMICLFP</sequence>
<dbReference type="GO" id="GO:0007018">
    <property type="term" value="P:microtubule-based movement"/>
    <property type="evidence" value="ECO:0007669"/>
    <property type="project" value="InterPro"/>
</dbReference>
<evidence type="ECO:0000256" key="13">
    <source>
        <dbReference type="SAM" id="MobiDB-lite"/>
    </source>
</evidence>
<comment type="caution">
    <text evidence="16">The sequence shown here is derived from an EMBL/GenBank/DDBJ whole genome shotgun (WGS) entry which is preliminary data.</text>
</comment>
<feature type="transmembrane region" description="Helical" evidence="14">
    <location>
        <begin position="2301"/>
        <end position="2319"/>
    </location>
</feature>
<keyword evidence="17" id="KW-1185">Reference proteome</keyword>
<feature type="transmembrane region" description="Helical" evidence="14">
    <location>
        <begin position="1245"/>
        <end position="1266"/>
    </location>
</feature>
<evidence type="ECO:0000313" key="16">
    <source>
        <dbReference type="EMBL" id="KAJ8401237.1"/>
    </source>
</evidence>
<feature type="compositionally biased region" description="Basic and acidic residues" evidence="13">
    <location>
        <begin position="500"/>
        <end position="511"/>
    </location>
</feature>
<keyword evidence="6" id="KW-0630">Potassium</keyword>
<evidence type="ECO:0000256" key="12">
    <source>
        <dbReference type="SAM" id="Coils"/>
    </source>
</evidence>
<dbReference type="Proteomes" id="UP001221898">
    <property type="component" value="Unassembled WGS sequence"/>
</dbReference>
<organism evidence="16 17">
    <name type="scientific">Aldrovandia affinis</name>
    <dbReference type="NCBI Taxonomy" id="143900"/>
    <lineage>
        <taxon>Eukaryota</taxon>
        <taxon>Metazoa</taxon>
        <taxon>Chordata</taxon>
        <taxon>Craniata</taxon>
        <taxon>Vertebrata</taxon>
        <taxon>Euteleostomi</taxon>
        <taxon>Actinopterygii</taxon>
        <taxon>Neopterygii</taxon>
        <taxon>Teleostei</taxon>
        <taxon>Notacanthiformes</taxon>
        <taxon>Halosauridae</taxon>
        <taxon>Aldrovandia</taxon>
    </lineage>
</organism>
<dbReference type="SUPFAM" id="SSF81324">
    <property type="entry name" value="Voltage-gated potassium channels"/>
    <property type="match status" value="6"/>
</dbReference>
<evidence type="ECO:0000256" key="1">
    <source>
        <dbReference type="ARBA" id="ARBA00004141"/>
    </source>
</evidence>
<keyword evidence="2" id="KW-0813">Transport</keyword>
<dbReference type="SUPFAM" id="SSF52540">
    <property type="entry name" value="P-loop containing nucleoside triphosphate hydrolases"/>
    <property type="match status" value="1"/>
</dbReference>
<feature type="region of interest" description="Disordered" evidence="13">
    <location>
        <begin position="879"/>
        <end position="898"/>
    </location>
</feature>
<keyword evidence="9 14" id="KW-0472">Membrane</keyword>
<evidence type="ECO:0000313" key="17">
    <source>
        <dbReference type="Proteomes" id="UP001221898"/>
    </source>
</evidence>
<dbReference type="GO" id="GO:0003777">
    <property type="term" value="F:microtubule motor activity"/>
    <property type="evidence" value="ECO:0007669"/>
    <property type="project" value="InterPro"/>
</dbReference>
<evidence type="ECO:0000256" key="4">
    <source>
        <dbReference type="ARBA" id="ARBA00022741"/>
    </source>
</evidence>
<dbReference type="Gene3D" id="3.40.850.10">
    <property type="entry name" value="Kinesin motor domain"/>
    <property type="match status" value="1"/>
</dbReference>
<evidence type="ECO:0000256" key="7">
    <source>
        <dbReference type="ARBA" id="ARBA00022989"/>
    </source>
</evidence>
<evidence type="ECO:0000256" key="3">
    <source>
        <dbReference type="ARBA" id="ARBA00022692"/>
    </source>
</evidence>
<dbReference type="EMBL" id="JAINUG010000072">
    <property type="protein sequence ID" value="KAJ8401237.1"/>
    <property type="molecule type" value="Genomic_DNA"/>
</dbReference>
<comment type="subcellular location">
    <subcellularLocation>
        <location evidence="1">Membrane</location>
        <topology evidence="1">Multi-pass membrane protein</topology>
    </subcellularLocation>
</comment>
<dbReference type="GO" id="GO:0015271">
    <property type="term" value="F:outward rectifier potassium channel activity"/>
    <property type="evidence" value="ECO:0007669"/>
    <property type="project" value="TreeGrafter"/>
</dbReference>
<feature type="region of interest" description="Disordered" evidence="13">
    <location>
        <begin position="666"/>
        <end position="692"/>
    </location>
</feature>
<feature type="transmembrane region" description="Helical" evidence="14">
    <location>
        <begin position="2376"/>
        <end position="2400"/>
    </location>
</feature>
<dbReference type="FunFam" id="1.10.287.70:FF:000077">
    <property type="entry name" value="Potassium channel subfamily K member 5"/>
    <property type="match status" value="1"/>
</dbReference>
<dbReference type="InterPro" id="IPR003280">
    <property type="entry name" value="2pore_dom_K_chnl"/>
</dbReference>
<keyword evidence="11" id="KW-0505">Motor protein</keyword>
<dbReference type="GO" id="GO:0008017">
    <property type="term" value="F:microtubule binding"/>
    <property type="evidence" value="ECO:0007669"/>
    <property type="project" value="InterPro"/>
</dbReference>
<dbReference type="PROSITE" id="PS50067">
    <property type="entry name" value="KINESIN_MOTOR_2"/>
    <property type="match status" value="1"/>
</dbReference>
<dbReference type="Pfam" id="PF00225">
    <property type="entry name" value="Kinesin"/>
    <property type="match status" value="1"/>
</dbReference>